<gene>
    <name evidence="1" type="ORF">AXI58_15935</name>
</gene>
<name>A0A150F6Y0_9BACI</name>
<organism evidence="1 2">
    <name type="scientific">Bacillus nakamurai</name>
    <dbReference type="NCBI Taxonomy" id="1793963"/>
    <lineage>
        <taxon>Bacteria</taxon>
        <taxon>Bacillati</taxon>
        <taxon>Bacillota</taxon>
        <taxon>Bacilli</taxon>
        <taxon>Bacillales</taxon>
        <taxon>Bacillaceae</taxon>
        <taxon>Bacillus</taxon>
    </lineage>
</organism>
<protein>
    <submittedName>
        <fullName evidence="1">Spore gernimation protein GerPD</fullName>
    </submittedName>
</protein>
<evidence type="ECO:0000313" key="2">
    <source>
        <dbReference type="Proteomes" id="UP000075430"/>
    </source>
</evidence>
<comment type="caution">
    <text evidence="1">The sequence shown here is derived from an EMBL/GenBank/DDBJ whole genome shotgun (WGS) entry which is preliminary data.</text>
</comment>
<dbReference type="EMBL" id="LSBA01000016">
    <property type="protein sequence ID" value="KXZ18841.1"/>
    <property type="molecule type" value="Genomic_DNA"/>
</dbReference>
<keyword evidence="2" id="KW-1185">Reference proteome</keyword>
<sequence length="58" mass="6151">MIFTVINRHIEVGDIHSAGVSSSSLLLIGDTDSVYLSSIFDTPPESLIIGPVIPLSPE</sequence>
<reference evidence="2" key="1">
    <citation type="submission" date="2016-02" db="EMBL/GenBank/DDBJ databases">
        <authorList>
            <person name="Dunlap C."/>
        </authorList>
    </citation>
    <scope>NUCLEOTIDE SEQUENCE [LARGE SCALE GENOMIC DNA]</scope>
    <source>
        <strain evidence="2">NRRL B-41092</strain>
    </source>
</reference>
<dbReference type="STRING" id="1793963.AXI58_15935"/>
<dbReference type="Proteomes" id="UP000075430">
    <property type="component" value="Unassembled WGS sequence"/>
</dbReference>
<accession>A0A150F6Y0</accession>
<dbReference type="AlphaFoldDB" id="A0A150F6Y0"/>
<dbReference type="RefSeq" id="WP_061521761.1">
    <property type="nucleotide sequence ID" value="NZ_JANBMN010000026.1"/>
</dbReference>
<dbReference type="OrthoDB" id="2455313at2"/>
<proteinExistence type="predicted"/>
<evidence type="ECO:0000313" key="1">
    <source>
        <dbReference type="EMBL" id="KXZ18841.1"/>
    </source>
</evidence>